<dbReference type="OrthoDB" id="5382295at2"/>
<sequence>MKISRHGCKYGLLIFLMVAGLRVAGQVRTADFPLLNKLEGTWKMNTRKSTIVETWIRSNDSTWTGKTWRVVGKDSALQQSMQVARRGEAIFYIPVYEGPDKPPAIRLQLRVLKAIGFVAEDLNNDFPKKITYRFKDDRHLDARVEGVRDGTIEEYIFQYSISRD</sequence>
<protein>
    <recommendedName>
        <fullName evidence="1">DUF6265 domain-containing protein</fullName>
    </recommendedName>
</protein>
<gene>
    <name evidence="2" type="ORF">SAMN04488122_6714</name>
</gene>
<dbReference type="Pfam" id="PF19780">
    <property type="entry name" value="DUF6265"/>
    <property type="match status" value="1"/>
</dbReference>
<reference evidence="3" key="1">
    <citation type="submission" date="2016-10" db="EMBL/GenBank/DDBJ databases">
        <authorList>
            <person name="Varghese N."/>
            <person name="Submissions S."/>
        </authorList>
    </citation>
    <scope>NUCLEOTIDE SEQUENCE [LARGE SCALE GENOMIC DNA]</scope>
    <source>
        <strain evidence="3">DSM 3695</strain>
    </source>
</reference>
<dbReference type="Proteomes" id="UP000199310">
    <property type="component" value="Unassembled WGS sequence"/>
</dbReference>
<proteinExistence type="predicted"/>
<organism evidence="2 3">
    <name type="scientific">Chitinophaga arvensicola</name>
    <dbReference type="NCBI Taxonomy" id="29529"/>
    <lineage>
        <taxon>Bacteria</taxon>
        <taxon>Pseudomonadati</taxon>
        <taxon>Bacteroidota</taxon>
        <taxon>Chitinophagia</taxon>
        <taxon>Chitinophagales</taxon>
        <taxon>Chitinophagaceae</taxon>
        <taxon>Chitinophaga</taxon>
    </lineage>
</organism>
<feature type="domain" description="DUF6265" evidence="1">
    <location>
        <begin position="38"/>
        <end position="145"/>
    </location>
</feature>
<evidence type="ECO:0000313" key="3">
    <source>
        <dbReference type="Proteomes" id="UP000199310"/>
    </source>
</evidence>
<keyword evidence="3" id="KW-1185">Reference proteome</keyword>
<dbReference type="InterPro" id="IPR046232">
    <property type="entry name" value="DUF6265"/>
</dbReference>
<evidence type="ECO:0000259" key="1">
    <source>
        <dbReference type="Pfam" id="PF19780"/>
    </source>
</evidence>
<accession>A0A1I0SDW0</accession>
<evidence type="ECO:0000313" key="2">
    <source>
        <dbReference type="EMBL" id="SEW57258.1"/>
    </source>
</evidence>
<dbReference type="RefSeq" id="WP_089904591.1">
    <property type="nucleotide sequence ID" value="NZ_FOJG01000003.1"/>
</dbReference>
<dbReference type="AlphaFoldDB" id="A0A1I0SDW0"/>
<name>A0A1I0SDW0_9BACT</name>
<dbReference type="EMBL" id="FOJG01000003">
    <property type="protein sequence ID" value="SEW57258.1"/>
    <property type="molecule type" value="Genomic_DNA"/>
</dbReference>